<dbReference type="GO" id="GO:0035473">
    <property type="term" value="F:lipase binding"/>
    <property type="evidence" value="ECO:0007669"/>
    <property type="project" value="TreeGrafter"/>
</dbReference>
<reference evidence="3" key="2">
    <citation type="submission" date="2025-08" db="UniProtKB">
        <authorList>
            <consortium name="Ensembl"/>
        </authorList>
    </citation>
    <scope>IDENTIFICATION</scope>
</reference>
<dbReference type="GO" id="GO:0070326">
    <property type="term" value="F:very-low-density lipoprotein particle receptor binding"/>
    <property type="evidence" value="ECO:0007669"/>
    <property type="project" value="TreeGrafter"/>
</dbReference>
<dbReference type="InterPro" id="IPR038003">
    <property type="entry name" value="A2-macroglobuin_RAP"/>
</dbReference>
<dbReference type="InParanoid" id="A0A803Y4J8"/>
<reference evidence="3 4" key="1">
    <citation type="journal article" date="2010" name="PLoS Biol.">
        <title>Multi-platform next-generation sequencing of the domestic turkey (Meleagris gallopavo): genome assembly and analysis.</title>
        <authorList>
            <person name="Dalloul R.A."/>
            <person name="Long J.A."/>
            <person name="Zimin A.V."/>
            <person name="Aslam L."/>
            <person name="Beal K."/>
            <person name="Blomberg L.A."/>
            <person name="Bouffard P."/>
            <person name="Burt D.W."/>
            <person name="Crasta O."/>
            <person name="Crooijmans R.P."/>
            <person name="Cooper K."/>
            <person name="Coulombe R.A."/>
            <person name="De S."/>
            <person name="Delany M.E."/>
            <person name="Dodgson J.B."/>
            <person name="Dong J.J."/>
            <person name="Evans C."/>
            <person name="Frederickson K.M."/>
            <person name="Flicek P."/>
            <person name="Florea L."/>
            <person name="Folkerts O."/>
            <person name="Groenen M.A."/>
            <person name="Harkins T.T."/>
            <person name="Herrero J."/>
            <person name="Hoffmann S."/>
            <person name="Megens H.J."/>
            <person name="Jiang A."/>
            <person name="de Jong P."/>
            <person name="Kaiser P."/>
            <person name="Kim H."/>
            <person name="Kim K.W."/>
            <person name="Kim S."/>
            <person name="Langenberger D."/>
            <person name="Lee M.K."/>
            <person name="Lee T."/>
            <person name="Mane S."/>
            <person name="Marcais G."/>
            <person name="Marz M."/>
            <person name="McElroy A.P."/>
            <person name="Modise T."/>
            <person name="Nefedov M."/>
            <person name="Notredame C."/>
            <person name="Paton I.R."/>
            <person name="Payne W.S."/>
            <person name="Pertea G."/>
            <person name="Prickett D."/>
            <person name="Puiu D."/>
            <person name="Qioa D."/>
            <person name="Raineri E."/>
            <person name="Ruffier M."/>
            <person name="Salzberg S.L."/>
            <person name="Schatz M.C."/>
            <person name="Scheuring C."/>
            <person name="Schmidt C.J."/>
            <person name="Schroeder S."/>
            <person name="Searle S.M."/>
            <person name="Smith E.J."/>
            <person name="Smith J."/>
            <person name="Sonstegard T.S."/>
            <person name="Stadler P.F."/>
            <person name="Tafer H."/>
            <person name="Tu Z.J."/>
            <person name="Van Tassell C.P."/>
            <person name="Vilella A.J."/>
            <person name="Williams K.P."/>
            <person name="Yorke J.A."/>
            <person name="Zhang L."/>
            <person name="Zhang H.B."/>
            <person name="Zhang X."/>
            <person name="Zhang Y."/>
            <person name="Reed K.M."/>
        </authorList>
    </citation>
    <scope>NUCLEOTIDE SEQUENCE [LARGE SCALE GENOMIC DNA]</scope>
</reference>
<dbReference type="GeneTree" id="ENSGT01040000244558"/>
<dbReference type="AlphaFoldDB" id="A0A803Y4J8"/>
<feature type="signal peptide" evidence="1">
    <location>
        <begin position="1"/>
        <end position="20"/>
    </location>
</feature>
<feature type="domain" description="Alpha-2-macroglobulin receptor-associated protein" evidence="2">
    <location>
        <begin position="8"/>
        <end position="56"/>
    </location>
</feature>
<dbReference type="PANTHER" id="PTHR16560">
    <property type="entry name" value="ALPHA-2-MACROGLOBULIN RECEPTOR-ASSOCIATED PROTEIN"/>
    <property type="match status" value="1"/>
</dbReference>
<reference evidence="3" key="3">
    <citation type="submission" date="2025-09" db="UniProtKB">
        <authorList>
            <consortium name="Ensembl"/>
        </authorList>
    </citation>
    <scope>IDENTIFICATION</scope>
</reference>
<evidence type="ECO:0000313" key="3">
    <source>
        <dbReference type="Ensembl" id="ENSMGAP00000026695.1"/>
    </source>
</evidence>
<dbReference type="GO" id="GO:0005886">
    <property type="term" value="C:plasma membrane"/>
    <property type="evidence" value="ECO:0007669"/>
    <property type="project" value="TreeGrafter"/>
</dbReference>
<dbReference type="GO" id="GO:0002091">
    <property type="term" value="P:negative regulation of receptor internalization"/>
    <property type="evidence" value="ECO:0007669"/>
    <property type="project" value="TreeGrafter"/>
</dbReference>
<evidence type="ECO:0000313" key="4">
    <source>
        <dbReference type="Proteomes" id="UP000001645"/>
    </source>
</evidence>
<dbReference type="Pfam" id="PF06400">
    <property type="entry name" value="Alpha-2-MRAP_N"/>
    <property type="match status" value="1"/>
</dbReference>
<dbReference type="GO" id="GO:0048237">
    <property type="term" value="C:rough endoplasmic reticulum lumen"/>
    <property type="evidence" value="ECO:0007669"/>
    <property type="project" value="TreeGrafter"/>
</dbReference>
<dbReference type="GO" id="GO:0005793">
    <property type="term" value="C:endoplasmic reticulum-Golgi intermediate compartment"/>
    <property type="evidence" value="ECO:0007669"/>
    <property type="project" value="TreeGrafter"/>
</dbReference>
<dbReference type="GO" id="GO:0050750">
    <property type="term" value="F:low-density lipoprotein particle receptor binding"/>
    <property type="evidence" value="ECO:0007669"/>
    <property type="project" value="InterPro"/>
</dbReference>
<keyword evidence="4" id="KW-1185">Reference proteome</keyword>
<dbReference type="InterPro" id="IPR009066">
    <property type="entry name" value="MG_RAP_rcpt_1"/>
</dbReference>
<protein>
    <recommendedName>
        <fullName evidence="2">Alpha-2-macroglobulin receptor-associated protein domain-containing protein</fullName>
    </recommendedName>
</protein>
<dbReference type="GO" id="GO:0005768">
    <property type="term" value="C:endosome"/>
    <property type="evidence" value="ECO:0007669"/>
    <property type="project" value="TreeGrafter"/>
</dbReference>
<dbReference type="SUPFAM" id="SSF47045">
    <property type="entry name" value="RAP domain-like"/>
    <property type="match status" value="1"/>
</dbReference>
<accession>A0A803Y4J8</accession>
<sequence>MAAARAAVIAAFLLAASARASKYSREANEGLADAKRREAGEFRVVRLNQVWEKAQRVSGQPSSLLCLGQELGTVG</sequence>
<dbReference type="PANTHER" id="PTHR16560:SF2">
    <property type="entry name" value="ALPHA-2-MACROGLOBULIN RECEPTOR-ASSOCIATED PROTEIN"/>
    <property type="match status" value="1"/>
</dbReference>
<evidence type="ECO:0000256" key="1">
    <source>
        <dbReference type="SAM" id="SignalP"/>
    </source>
</evidence>
<organism evidence="3 4">
    <name type="scientific">Meleagris gallopavo</name>
    <name type="common">Wild turkey</name>
    <dbReference type="NCBI Taxonomy" id="9103"/>
    <lineage>
        <taxon>Eukaryota</taxon>
        <taxon>Metazoa</taxon>
        <taxon>Chordata</taxon>
        <taxon>Craniata</taxon>
        <taxon>Vertebrata</taxon>
        <taxon>Euteleostomi</taxon>
        <taxon>Archelosauria</taxon>
        <taxon>Archosauria</taxon>
        <taxon>Dinosauria</taxon>
        <taxon>Saurischia</taxon>
        <taxon>Theropoda</taxon>
        <taxon>Coelurosauria</taxon>
        <taxon>Aves</taxon>
        <taxon>Neognathae</taxon>
        <taxon>Galloanserae</taxon>
        <taxon>Galliformes</taxon>
        <taxon>Phasianidae</taxon>
        <taxon>Meleagridinae</taxon>
        <taxon>Meleagris</taxon>
    </lineage>
</organism>
<dbReference type="GO" id="GO:0010916">
    <property type="term" value="P:negative regulation of very-low-density lipoprotein particle clearance"/>
    <property type="evidence" value="ECO:0007669"/>
    <property type="project" value="TreeGrafter"/>
</dbReference>
<keyword evidence="1" id="KW-0732">Signal</keyword>
<dbReference type="Ensembl" id="ENSMGAT00000034879.1">
    <property type="protein sequence ID" value="ENSMGAP00000026695.1"/>
    <property type="gene ID" value="ENSMGAG00000017513.1"/>
</dbReference>
<dbReference type="GO" id="GO:0005801">
    <property type="term" value="C:cis-Golgi network"/>
    <property type="evidence" value="ECO:0007669"/>
    <property type="project" value="TreeGrafter"/>
</dbReference>
<feature type="chain" id="PRO_5032814121" description="Alpha-2-macroglobulin receptor-associated protein domain-containing protein" evidence="1">
    <location>
        <begin position="21"/>
        <end position="75"/>
    </location>
</feature>
<dbReference type="InterPro" id="IPR036744">
    <property type="entry name" value="RAP_sf"/>
</dbReference>
<proteinExistence type="predicted"/>
<dbReference type="Proteomes" id="UP000001645">
    <property type="component" value="Chromosome 4"/>
</dbReference>
<dbReference type="GO" id="GO:0048019">
    <property type="term" value="F:receptor antagonist activity"/>
    <property type="evidence" value="ECO:0007669"/>
    <property type="project" value="InterPro"/>
</dbReference>
<evidence type="ECO:0000259" key="2">
    <source>
        <dbReference type="Pfam" id="PF06400"/>
    </source>
</evidence>
<name>A0A803Y4J8_MELGA</name>